<protein>
    <submittedName>
        <fullName evidence="3">Glycogen debranching enzyme (Alpha-1,6-glucosidase)</fullName>
    </submittedName>
</protein>
<dbReference type="InterPro" id="IPR008928">
    <property type="entry name" value="6-hairpin_glycosidase_sf"/>
</dbReference>
<dbReference type="Proteomes" id="UP000198551">
    <property type="component" value="Unassembled WGS sequence"/>
</dbReference>
<dbReference type="InterPro" id="IPR054491">
    <property type="entry name" value="MGH1-like_GH"/>
</dbReference>
<keyword evidence="4" id="KW-1185">Reference proteome</keyword>
<dbReference type="GO" id="GO:0005975">
    <property type="term" value="P:carbohydrate metabolic process"/>
    <property type="evidence" value="ECO:0007669"/>
    <property type="project" value="InterPro"/>
</dbReference>
<feature type="domain" description="Mannosylglycerate hydrolase MGH1-like glycoside hydrolase" evidence="2">
    <location>
        <begin position="435"/>
        <end position="590"/>
    </location>
</feature>
<dbReference type="Gene3D" id="1.50.10.10">
    <property type="match status" value="1"/>
</dbReference>
<dbReference type="InterPro" id="IPR012341">
    <property type="entry name" value="6hp_glycosidase-like_sf"/>
</dbReference>
<evidence type="ECO:0000313" key="3">
    <source>
        <dbReference type="EMBL" id="SCF02499.1"/>
    </source>
</evidence>
<reference evidence="4" key="1">
    <citation type="submission" date="2016-06" db="EMBL/GenBank/DDBJ databases">
        <authorList>
            <person name="Varghese N."/>
        </authorList>
    </citation>
    <scope>NUCLEOTIDE SEQUENCE [LARGE SCALE GENOMIC DNA]</scope>
    <source>
        <strain evidence="4">DSM 45555</strain>
    </source>
</reference>
<dbReference type="SUPFAM" id="SSF48208">
    <property type="entry name" value="Six-hairpin glycosidases"/>
    <property type="match status" value="1"/>
</dbReference>
<dbReference type="Pfam" id="PF22422">
    <property type="entry name" value="MGH1-like_GH"/>
    <property type="match status" value="1"/>
</dbReference>
<dbReference type="EMBL" id="FMCV01000006">
    <property type="protein sequence ID" value="SCF02499.1"/>
    <property type="molecule type" value="Genomic_DNA"/>
</dbReference>
<evidence type="ECO:0000313" key="4">
    <source>
        <dbReference type="Proteomes" id="UP000198551"/>
    </source>
</evidence>
<name>A0A1C4X228_9ACTN</name>
<proteinExistence type="predicted"/>
<gene>
    <name evidence="3" type="ORF">GA0070215_10684</name>
</gene>
<dbReference type="RefSeq" id="WP_091044518.1">
    <property type="nucleotide sequence ID" value="NZ_FMCV01000006.1"/>
</dbReference>
<dbReference type="InterPro" id="IPR032856">
    <property type="entry name" value="GDE_N_bis"/>
</dbReference>
<dbReference type="Pfam" id="PF14742">
    <property type="entry name" value="GDE_N_bis"/>
    <property type="match status" value="1"/>
</dbReference>
<evidence type="ECO:0000259" key="1">
    <source>
        <dbReference type="Pfam" id="PF14742"/>
    </source>
</evidence>
<organism evidence="3 4">
    <name type="scientific">Micromonospora marina</name>
    <dbReference type="NCBI Taxonomy" id="307120"/>
    <lineage>
        <taxon>Bacteria</taxon>
        <taxon>Bacillati</taxon>
        <taxon>Actinomycetota</taxon>
        <taxon>Actinomycetes</taxon>
        <taxon>Micromonosporales</taxon>
        <taxon>Micromonosporaceae</taxon>
        <taxon>Micromonospora</taxon>
    </lineage>
</organism>
<accession>A0A1C4X228</accession>
<feature type="domain" description="Putative glycogen debranching enzyme N-terminal" evidence="1">
    <location>
        <begin position="10"/>
        <end position="190"/>
    </location>
</feature>
<dbReference type="AlphaFoldDB" id="A0A1C4X228"/>
<sequence>MKQELVHVLAGNAFAVSDAQGDMEHDPCAPIGLFSFDTRFLSHWVLTVDGERLHALSRDDLTYFETRFVLVPGAASHYVDADVSVIRHRSIDEAYHESVTVLNHSAEPAEYTVRMEMAADFADTSEILRPGPRRPTVVPDPQERRLRIRYERGRFARETCVSSTAPAEVDARGMTFRIRVEPQGEWHADLHVAMIIQGAGGRDLRADIESHRQHVSQDMRDGLDRWLDRAPHLIAERPGLNAVYRQALTDLAALRYMPLAYTDPVPVGGMPWAMTLYGRDALITCFQTLPFTPELTPATLHMLAMLQGGRLDDRHEEEPGKIVAELRYGEAAAFDEQPTALYYGAADTTPLFVILLDEYERWTGDTDLVHELRHPARMALDWLTRYGDQCGDGYLRYLPRNTGSGVANQTWRNSPEAIVDRYGAEPPYPRATCELQGYAYDARLRGARLAREFWGDRGYAERLEADAARLRERFNSDFWLPQQGYYALALTPDGEPVDALTSHLGHLLWSGIVEPDRADALAGHLRGPDLFSGWGVRTYAQGQRPYNPVGAHLGAVWPSDNAIVAAGLRRYGFDEEAADIAASMFAMAETLGGSVPEVIAGYPRAVTTYPVQLPAAGRPQSWASGGLLMLLSTMLGLRPCGENLLVNPAIPAGFGRIELLDVPGRWGRADAYGRERGAGRRTRAGQPAHRAA</sequence>
<evidence type="ECO:0000259" key="2">
    <source>
        <dbReference type="Pfam" id="PF22422"/>
    </source>
</evidence>